<evidence type="ECO:0000313" key="1">
    <source>
        <dbReference type="EMBL" id="CBI05328.1"/>
    </source>
</evidence>
<proteinExistence type="predicted"/>
<accession>E6QDQ2</accession>
<protein>
    <submittedName>
        <fullName evidence="1">Uncharacterized protein</fullName>
    </submittedName>
</protein>
<organism evidence="1">
    <name type="scientific">mine drainage metagenome</name>
    <dbReference type="NCBI Taxonomy" id="410659"/>
    <lineage>
        <taxon>unclassified sequences</taxon>
        <taxon>metagenomes</taxon>
        <taxon>ecological metagenomes</taxon>
    </lineage>
</organism>
<gene>
    <name evidence="1" type="ORF">CARN5_1248</name>
</gene>
<sequence length="78" mass="8794">MTDRVVTQDMARVLDCLRDGPSTCREIADSLRLTRSRTNALLVELARKQTIHAPRCTISAKGINVNLWELKTRKEVSA</sequence>
<dbReference type="EMBL" id="CABP01000106">
    <property type="protein sequence ID" value="CBI05328.1"/>
    <property type="molecule type" value="Genomic_DNA"/>
</dbReference>
<name>E6QDQ2_9ZZZZ</name>
<reference evidence="1" key="1">
    <citation type="submission" date="2009-10" db="EMBL/GenBank/DDBJ databases">
        <title>Diversity of trophic interactions inside an arsenic-rich microbial ecosystem.</title>
        <authorList>
            <person name="Bertin P.N."/>
            <person name="Heinrich-Salmeron A."/>
            <person name="Pelletier E."/>
            <person name="Goulhen-Chollet F."/>
            <person name="Arsene-Ploetze F."/>
            <person name="Gallien S."/>
            <person name="Calteau A."/>
            <person name="Vallenet D."/>
            <person name="Casiot C."/>
            <person name="Chane-Woon-Ming B."/>
            <person name="Giloteaux L."/>
            <person name="Barakat M."/>
            <person name="Bonnefoy V."/>
            <person name="Bruneel O."/>
            <person name="Chandler M."/>
            <person name="Cleiss J."/>
            <person name="Duran R."/>
            <person name="Elbaz-Poulichet F."/>
            <person name="Fonknechten N."/>
            <person name="Lauga B."/>
            <person name="Mornico D."/>
            <person name="Ortet P."/>
            <person name="Schaeffer C."/>
            <person name="Siguier P."/>
            <person name="Alexander Thil Smith A."/>
            <person name="Van Dorsselaer A."/>
            <person name="Weissenbach J."/>
            <person name="Medigue C."/>
            <person name="Le Paslier D."/>
        </authorList>
    </citation>
    <scope>NUCLEOTIDE SEQUENCE</scope>
</reference>
<dbReference type="AlphaFoldDB" id="E6QDQ2"/>
<comment type="caution">
    <text evidence="1">The sequence shown here is derived from an EMBL/GenBank/DDBJ whole genome shotgun (WGS) entry which is preliminary data.</text>
</comment>